<comment type="caution">
    <text evidence="1">The sequence shown here is derived from an EMBL/GenBank/DDBJ whole genome shotgun (WGS) entry which is preliminary data.</text>
</comment>
<evidence type="ECO:0000313" key="1">
    <source>
        <dbReference type="EMBL" id="CAG8834362.1"/>
    </source>
</evidence>
<feature type="non-terminal residue" evidence="1">
    <location>
        <position position="1"/>
    </location>
</feature>
<dbReference type="Proteomes" id="UP000789920">
    <property type="component" value="Unassembled WGS sequence"/>
</dbReference>
<reference evidence="1" key="1">
    <citation type="submission" date="2021-06" db="EMBL/GenBank/DDBJ databases">
        <authorList>
            <person name="Kallberg Y."/>
            <person name="Tangrot J."/>
            <person name="Rosling A."/>
        </authorList>
    </citation>
    <scope>NUCLEOTIDE SEQUENCE</scope>
    <source>
        <strain evidence="1">MA461A</strain>
    </source>
</reference>
<protein>
    <submittedName>
        <fullName evidence="1">8496_t:CDS:1</fullName>
    </submittedName>
</protein>
<feature type="non-terminal residue" evidence="1">
    <location>
        <position position="110"/>
    </location>
</feature>
<keyword evidence="2" id="KW-1185">Reference proteome</keyword>
<gene>
    <name evidence="1" type="ORF">RPERSI_LOCUS29176</name>
</gene>
<evidence type="ECO:0000313" key="2">
    <source>
        <dbReference type="Proteomes" id="UP000789920"/>
    </source>
</evidence>
<proteinExistence type="predicted"/>
<sequence>KLLILEKLNKRRPDIYTTTESQICQNKVKEIQAHLASCKEQTSLWKRIQKQFASTVVKTACDTFYEQKKDSNKKKKANQQEIKERKKKTKEKENRIEKEDRKTMLELVVE</sequence>
<dbReference type="EMBL" id="CAJVQC010108925">
    <property type="protein sequence ID" value="CAG8834362.1"/>
    <property type="molecule type" value="Genomic_DNA"/>
</dbReference>
<name>A0ACA9SBB9_9GLOM</name>
<organism evidence="1 2">
    <name type="scientific">Racocetra persica</name>
    <dbReference type="NCBI Taxonomy" id="160502"/>
    <lineage>
        <taxon>Eukaryota</taxon>
        <taxon>Fungi</taxon>
        <taxon>Fungi incertae sedis</taxon>
        <taxon>Mucoromycota</taxon>
        <taxon>Glomeromycotina</taxon>
        <taxon>Glomeromycetes</taxon>
        <taxon>Diversisporales</taxon>
        <taxon>Gigasporaceae</taxon>
        <taxon>Racocetra</taxon>
    </lineage>
</organism>
<accession>A0ACA9SBB9</accession>